<name>A0ABS4YS12_9MICC</name>
<dbReference type="EMBL" id="JAGIOI010000001">
    <property type="protein sequence ID" value="MBP2411581.1"/>
    <property type="molecule type" value="Genomic_DNA"/>
</dbReference>
<evidence type="ECO:0000313" key="1">
    <source>
        <dbReference type="EMBL" id="MBP2411581.1"/>
    </source>
</evidence>
<dbReference type="Pfam" id="PF04229">
    <property type="entry name" value="GrpB"/>
    <property type="match status" value="1"/>
</dbReference>
<proteinExistence type="predicted"/>
<dbReference type="Proteomes" id="UP000711614">
    <property type="component" value="Unassembled WGS sequence"/>
</dbReference>
<dbReference type="PANTHER" id="PTHR34822">
    <property type="entry name" value="GRPB DOMAIN PROTEIN (AFU_ORTHOLOGUE AFUA_1G01530)"/>
    <property type="match status" value="1"/>
</dbReference>
<keyword evidence="2" id="KW-1185">Reference proteome</keyword>
<organism evidence="1 2">
    <name type="scientific">Arthrobacter stackebrandtii</name>
    <dbReference type="NCBI Taxonomy" id="272161"/>
    <lineage>
        <taxon>Bacteria</taxon>
        <taxon>Bacillati</taxon>
        <taxon>Actinomycetota</taxon>
        <taxon>Actinomycetes</taxon>
        <taxon>Micrococcales</taxon>
        <taxon>Micrococcaceae</taxon>
        <taxon>Arthrobacter</taxon>
    </lineage>
</organism>
<reference evidence="1 2" key="1">
    <citation type="submission" date="2021-03" db="EMBL/GenBank/DDBJ databases">
        <title>Sequencing the genomes of 1000 actinobacteria strains.</title>
        <authorList>
            <person name="Klenk H.-P."/>
        </authorList>
    </citation>
    <scope>NUCLEOTIDE SEQUENCE [LARGE SCALE GENOMIC DNA]</scope>
    <source>
        <strain evidence="1 2">DSM 16005</strain>
    </source>
</reference>
<dbReference type="RefSeq" id="WP_209676796.1">
    <property type="nucleotide sequence ID" value="NZ_JAGIOI010000001.1"/>
</dbReference>
<sequence length="190" mass="20819">MDSETDRHLDAVLIGGREQRPIVIVDYDPAWPGIYGALAQAVSAALGPAAVSVDHIGSTSVPGLAAKAIIDVLVTVADVGEEAAYLKQLESAGFVLRVREPGHRMFRTPARDVHIHVFSAGDAAVPNYLDLRDWLRLDAGDRALYARTKRELARRQWTDMNYYADAKSDVIAAVLSRARAWRAGQQVDRD</sequence>
<dbReference type="SUPFAM" id="SSF81301">
    <property type="entry name" value="Nucleotidyltransferase"/>
    <property type="match status" value="1"/>
</dbReference>
<dbReference type="InterPro" id="IPR007344">
    <property type="entry name" value="GrpB/CoaE"/>
</dbReference>
<dbReference type="InterPro" id="IPR043519">
    <property type="entry name" value="NT_sf"/>
</dbReference>
<dbReference type="PANTHER" id="PTHR34822:SF1">
    <property type="entry name" value="GRPB FAMILY PROTEIN"/>
    <property type="match status" value="1"/>
</dbReference>
<gene>
    <name evidence="1" type="ORF">JOF48_000380</name>
</gene>
<accession>A0ABS4YS12</accession>
<evidence type="ECO:0000313" key="2">
    <source>
        <dbReference type="Proteomes" id="UP000711614"/>
    </source>
</evidence>
<dbReference type="Gene3D" id="3.30.460.10">
    <property type="entry name" value="Beta Polymerase, domain 2"/>
    <property type="match status" value="1"/>
</dbReference>
<protein>
    <submittedName>
        <fullName evidence="1">GrpB-like predicted nucleotidyltransferase (UPF0157 family)</fullName>
    </submittedName>
</protein>
<comment type="caution">
    <text evidence="1">The sequence shown here is derived from an EMBL/GenBank/DDBJ whole genome shotgun (WGS) entry which is preliminary data.</text>
</comment>